<protein>
    <submittedName>
        <fullName evidence="2">Uncharacterized protein</fullName>
    </submittedName>
</protein>
<name>A0A4C1U526_EUMVA</name>
<evidence type="ECO:0000313" key="3">
    <source>
        <dbReference type="Proteomes" id="UP000299102"/>
    </source>
</evidence>
<proteinExistence type="predicted"/>
<dbReference type="EMBL" id="BGZK01000125">
    <property type="protein sequence ID" value="GBP21074.1"/>
    <property type="molecule type" value="Genomic_DNA"/>
</dbReference>
<evidence type="ECO:0000256" key="1">
    <source>
        <dbReference type="SAM" id="MobiDB-lite"/>
    </source>
</evidence>
<dbReference type="STRING" id="151549.A0A4C1U526"/>
<reference evidence="2 3" key="1">
    <citation type="journal article" date="2019" name="Commun. Biol.">
        <title>The bagworm genome reveals a unique fibroin gene that provides high tensile strength.</title>
        <authorList>
            <person name="Kono N."/>
            <person name="Nakamura H."/>
            <person name="Ohtoshi R."/>
            <person name="Tomita M."/>
            <person name="Numata K."/>
            <person name="Arakawa K."/>
        </authorList>
    </citation>
    <scope>NUCLEOTIDE SEQUENCE [LARGE SCALE GENOMIC DNA]</scope>
</reference>
<feature type="compositionally biased region" description="Acidic residues" evidence="1">
    <location>
        <begin position="150"/>
        <end position="160"/>
    </location>
</feature>
<sequence length="170" mass="19626">MPPSNKALDRQARKMVFKVYNYFEQEASEGINNIKQVQQRTADATGVSVRTVRNILLEAKQCDSAPIFRTPGKKRSRNFPVTGINDFEQKAIRRAIQHFHLSNELPTLEKLRLKLKEDINFTGSRDSLRRIINRLGIKWRKPGELKEEPESNDDDSDFDVEQSLPSTSRL</sequence>
<accession>A0A4C1U526</accession>
<dbReference type="Proteomes" id="UP000299102">
    <property type="component" value="Unassembled WGS sequence"/>
</dbReference>
<evidence type="ECO:0000313" key="2">
    <source>
        <dbReference type="EMBL" id="GBP21074.1"/>
    </source>
</evidence>
<dbReference type="AlphaFoldDB" id="A0A4C1U526"/>
<comment type="caution">
    <text evidence="2">The sequence shown here is derived from an EMBL/GenBank/DDBJ whole genome shotgun (WGS) entry which is preliminary data.</text>
</comment>
<dbReference type="OrthoDB" id="2266637at2759"/>
<gene>
    <name evidence="2" type="ORF">EVAR_11105_1</name>
</gene>
<keyword evidence="3" id="KW-1185">Reference proteome</keyword>
<organism evidence="2 3">
    <name type="scientific">Eumeta variegata</name>
    <name type="common">Bagworm moth</name>
    <name type="synonym">Eumeta japonica</name>
    <dbReference type="NCBI Taxonomy" id="151549"/>
    <lineage>
        <taxon>Eukaryota</taxon>
        <taxon>Metazoa</taxon>
        <taxon>Ecdysozoa</taxon>
        <taxon>Arthropoda</taxon>
        <taxon>Hexapoda</taxon>
        <taxon>Insecta</taxon>
        <taxon>Pterygota</taxon>
        <taxon>Neoptera</taxon>
        <taxon>Endopterygota</taxon>
        <taxon>Lepidoptera</taxon>
        <taxon>Glossata</taxon>
        <taxon>Ditrysia</taxon>
        <taxon>Tineoidea</taxon>
        <taxon>Psychidae</taxon>
        <taxon>Oiketicinae</taxon>
        <taxon>Eumeta</taxon>
    </lineage>
</organism>
<feature type="region of interest" description="Disordered" evidence="1">
    <location>
        <begin position="142"/>
        <end position="170"/>
    </location>
</feature>